<dbReference type="InterPro" id="IPR024336">
    <property type="entry name" value="tRNA_splic_suSen54_N"/>
</dbReference>
<dbReference type="Pfam" id="PF12928">
    <property type="entry name" value="tRNA_int_end_N2"/>
    <property type="match status" value="1"/>
</dbReference>
<dbReference type="OrthoDB" id="408683at2759"/>
<keyword evidence="2" id="KW-0819">tRNA processing</keyword>
<reference evidence="5" key="2">
    <citation type="submission" date="2016-04" db="EMBL/GenBank/DDBJ databases">
        <authorList>
            <person name="Evans L.H."/>
            <person name="Alamgir A."/>
            <person name="Owens N."/>
            <person name="Weber N.D."/>
            <person name="Virtaneva K."/>
            <person name="Barbian K."/>
            <person name="Babar A."/>
            <person name="Rosenke K."/>
        </authorList>
    </citation>
    <scope>NUCLEOTIDE SEQUENCE</scope>
    <source>
        <strain evidence="5">UB2112</strain>
    </source>
</reference>
<dbReference type="InterPro" id="IPR024337">
    <property type="entry name" value="tRNA_splic_suSen54"/>
</dbReference>
<dbReference type="PANTHER" id="PTHR21027">
    <property type="entry name" value="TRNA-SPLICING ENDONUCLEASE SUBUNIT SEN54"/>
    <property type="match status" value="1"/>
</dbReference>
<evidence type="ECO:0000259" key="4">
    <source>
        <dbReference type="Pfam" id="PF12928"/>
    </source>
</evidence>
<keyword evidence="8" id="KW-1185">Reference proteome</keyword>
<evidence type="ECO:0000313" key="8">
    <source>
        <dbReference type="Proteomes" id="UP000658997"/>
    </source>
</evidence>
<evidence type="ECO:0000256" key="1">
    <source>
        <dbReference type="ARBA" id="ARBA00005736"/>
    </source>
</evidence>
<gene>
    <name evidence="6" type="ORF">UBRO2_03447</name>
    <name evidence="5" type="ORF">UBRO_07557</name>
</gene>
<evidence type="ECO:0000256" key="3">
    <source>
        <dbReference type="SAM" id="MobiDB-lite"/>
    </source>
</evidence>
<accession>A0A1K0GAL3</accession>
<sequence>MTAPTTPHRPGPSAASASAASIPAVTAREEMEDATCNASSTCSAPHKAADDSGDEDEAPDYLGLLSTLNSQCKARPWTTTSSGIVIPKRGEKDFEPTGFGGQSKLLDRSREAMFTAVSGQRTIGSRSLVRAVWKPELRRARLLDVQGKIFETVGVIRRETLPGDTGKMVTKAINELLPEEALFLAERASLQLYTVEEQEREAQLVPMSLQQAFASLMLPPTEGEGLDEPLTREAYLVYAYLKRLGYVVQRAKVVDAVRSAPVSANVMARKRHVKSQGVVADPERPLKLVTIWDVLLYIPRRLAQLGGDAMGTLFRLLQWVWRRTMARFMANIAARVARGRGSARSLRFNLGLDAAKGGQDGRRFLGEKGNVRWDSYDAVFSSLQIVPSGHDFVLPNSTTTTTTTTTTLRPFYYAYRPATLYRKSHPPPPEFRIVILNARTHPLPSIWGFESIFAQIPVPGSDAELFSSTLPSTTCEGEKGMDAEQVRERMEYEKSLQVSNQAKNRAAYGKLSLGKQKFLREKAAARQAAVQERKQKQMESEGGWKKFWASSLGRRFLKVLLMDFGLLKVLARLFRHCPPGCWVENRARRGYRGKAKNAGAAGAGNVFPPLKAGRRSVVVAVVDGSITTLLRFGESEFARWALYGVQQQPGKAVEESKATK</sequence>
<dbReference type="Proteomes" id="UP000179920">
    <property type="component" value="Chromosome XVI"/>
</dbReference>
<organism evidence="5 7">
    <name type="scientific">Ustilago bromivora</name>
    <dbReference type="NCBI Taxonomy" id="307758"/>
    <lineage>
        <taxon>Eukaryota</taxon>
        <taxon>Fungi</taxon>
        <taxon>Dikarya</taxon>
        <taxon>Basidiomycota</taxon>
        <taxon>Ustilaginomycotina</taxon>
        <taxon>Ustilaginomycetes</taxon>
        <taxon>Ustilaginales</taxon>
        <taxon>Ustilaginaceae</taxon>
        <taxon>Ustilago</taxon>
    </lineage>
</organism>
<evidence type="ECO:0000313" key="7">
    <source>
        <dbReference type="Proteomes" id="UP000179920"/>
    </source>
</evidence>
<feature type="region of interest" description="Disordered" evidence="3">
    <location>
        <begin position="1"/>
        <end position="58"/>
    </location>
</feature>
<proteinExistence type="inferred from homology"/>
<dbReference type="GO" id="GO:0000214">
    <property type="term" value="C:tRNA-intron endonuclease complex"/>
    <property type="evidence" value="ECO:0007669"/>
    <property type="project" value="TreeGrafter"/>
</dbReference>
<dbReference type="Proteomes" id="UP000658997">
    <property type="component" value="Unassembled WGS sequence"/>
</dbReference>
<evidence type="ECO:0000313" key="5">
    <source>
        <dbReference type="EMBL" id="SAM84993.1"/>
    </source>
</evidence>
<protein>
    <recommendedName>
        <fullName evidence="4">tRNA-splicing endonuclease subunit Sen54 N-terminal domain-containing protein</fullName>
    </recommendedName>
</protein>
<feature type="domain" description="tRNA-splicing endonuclease subunit Sen54 N-terminal" evidence="4">
    <location>
        <begin position="114"/>
        <end position="193"/>
    </location>
</feature>
<evidence type="ECO:0000256" key="2">
    <source>
        <dbReference type="ARBA" id="ARBA00022694"/>
    </source>
</evidence>
<dbReference type="PANTHER" id="PTHR21027:SF1">
    <property type="entry name" value="TRNA-SPLICING ENDONUCLEASE SUBUNIT SEN54"/>
    <property type="match status" value="1"/>
</dbReference>
<dbReference type="EMBL" id="LT558132">
    <property type="protein sequence ID" value="SAM84993.1"/>
    <property type="molecule type" value="Genomic_DNA"/>
</dbReference>
<reference evidence="6" key="3">
    <citation type="submission" date="2018-08" db="EMBL/GenBank/DDBJ databases">
        <authorList>
            <person name="Guldener U."/>
        </authorList>
    </citation>
    <scope>NUCLEOTIDE SEQUENCE</scope>
    <source>
        <strain evidence="6">UB2</strain>
    </source>
</reference>
<evidence type="ECO:0000313" key="6">
    <source>
        <dbReference type="EMBL" id="SYW80179.1"/>
    </source>
</evidence>
<name>A0A1K0GAL3_9BASI</name>
<comment type="similarity">
    <text evidence="1">Belongs to the SEN54 family.</text>
</comment>
<dbReference type="AlphaFoldDB" id="A0A1K0GAL3"/>
<dbReference type="GO" id="GO:0000379">
    <property type="term" value="P:tRNA-type intron splice site recognition and cleavage"/>
    <property type="evidence" value="ECO:0007669"/>
    <property type="project" value="TreeGrafter"/>
</dbReference>
<dbReference type="EMBL" id="ULHB01000065">
    <property type="protein sequence ID" value="SYW80179.1"/>
    <property type="molecule type" value="Genomic_DNA"/>
</dbReference>
<reference evidence="7" key="1">
    <citation type="submission" date="2016-04" db="EMBL/GenBank/DDBJ databases">
        <authorList>
            <person name="Guldener U."/>
            <person name="Guldener U."/>
        </authorList>
    </citation>
    <scope>NUCLEOTIDE SEQUENCE [LARGE SCALE GENOMIC DNA]</scope>
    <source>
        <strain evidence="7">UB2112</strain>
    </source>
</reference>